<feature type="transmembrane region" description="Helical" evidence="1">
    <location>
        <begin position="179"/>
        <end position="207"/>
    </location>
</feature>
<reference evidence="2 3" key="1">
    <citation type="submission" date="2018-06" db="EMBL/GenBank/DDBJ databases">
        <title>Genomic Encyclopedia of Type Strains, Phase IV (KMG-IV): sequencing the most valuable type-strain genomes for metagenomic binning, comparative biology and taxonomic classification.</title>
        <authorList>
            <person name="Goeker M."/>
        </authorList>
    </citation>
    <scope>NUCLEOTIDE SEQUENCE [LARGE SCALE GENOMIC DNA]</scope>
    <source>
        <strain evidence="2 3">DSM 22112</strain>
    </source>
</reference>
<feature type="transmembrane region" description="Helical" evidence="1">
    <location>
        <begin position="234"/>
        <end position="256"/>
    </location>
</feature>
<feature type="transmembrane region" description="Helical" evidence="1">
    <location>
        <begin position="262"/>
        <end position="288"/>
    </location>
</feature>
<organism evidence="2 3">
    <name type="scientific">Alkalibaculum bacchi</name>
    <dbReference type="NCBI Taxonomy" id="645887"/>
    <lineage>
        <taxon>Bacteria</taxon>
        <taxon>Bacillati</taxon>
        <taxon>Bacillota</taxon>
        <taxon>Clostridia</taxon>
        <taxon>Eubacteriales</taxon>
        <taxon>Eubacteriaceae</taxon>
        <taxon>Alkalibaculum</taxon>
    </lineage>
</organism>
<dbReference type="EMBL" id="QNRX01000021">
    <property type="protein sequence ID" value="RBP58762.1"/>
    <property type="molecule type" value="Genomic_DNA"/>
</dbReference>
<dbReference type="InterPro" id="IPR006541">
    <property type="entry name" value="Bacteriocin_ass"/>
</dbReference>
<dbReference type="RefSeq" id="WP_113921642.1">
    <property type="nucleotide sequence ID" value="NZ_QNRX01000021.1"/>
</dbReference>
<dbReference type="AlphaFoldDB" id="A0A366HZ97"/>
<feature type="transmembrane region" description="Helical" evidence="1">
    <location>
        <begin position="691"/>
        <end position="708"/>
    </location>
</feature>
<dbReference type="OrthoDB" id="2076832at2"/>
<gene>
    <name evidence="2" type="ORF">DES36_12145</name>
</gene>
<feature type="transmembrane region" description="Helical" evidence="1">
    <location>
        <begin position="620"/>
        <end position="644"/>
    </location>
</feature>
<keyword evidence="1" id="KW-0812">Transmembrane</keyword>
<comment type="caution">
    <text evidence="2">The sequence shown here is derived from an EMBL/GenBank/DDBJ whole genome shotgun (WGS) entry which is preliminary data.</text>
</comment>
<evidence type="ECO:0000256" key="1">
    <source>
        <dbReference type="SAM" id="Phobius"/>
    </source>
</evidence>
<keyword evidence="1" id="KW-0472">Membrane</keyword>
<protein>
    <submittedName>
        <fullName evidence="2">Bacteriocin-associated integral membrane protein</fullName>
    </submittedName>
</protein>
<evidence type="ECO:0000313" key="3">
    <source>
        <dbReference type="Proteomes" id="UP000253490"/>
    </source>
</evidence>
<keyword evidence="3" id="KW-1185">Reference proteome</keyword>
<dbReference type="Proteomes" id="UP000253490">
    <property type="component" value="Unassembled WGS sequence"/>
</dbReference>
<dbReference type="NCBIfam" id="TIGR01654">
    <property type="entry name" value="bact_immun_7tm"/>
    <property type="match status" value="1"/>
</dbReference>
<proteinExistence type="predicted"/>
<feature type="transmembrane region" description="Helical" evidence="1">
    <location>
        <begin position="309"/>
        <end position="331"/>
    </location>
</feature>
<dbReference type="Pfam" id="PF07242">
    <property type="entry name" value="DUF1430"/>
    <property type="match status" value="1"/>
</dbReference>
<keyword evidence="1" id="KW-1133">Transmembrane helix</keyword>
<feature type="transmembrane region" description="Helical" evidence="1">
    <location>
        <begin position="665"/>
        <end position="685"/>
    </location>
</feature>
<accession>A0A366HZ97</accession>
<evidence type="ECO:0000313" key="2">
    <source>
        <dbReference type="EMBL" id="RBP58762.1"/>
    </source>
</evidence>
<sequence length="726" mass="83576">MKKTIFLFSFILFLLSILIFEFDFAFQKYSYDIVAGNHQEIHIVYHQETSLDDIINALKQFSIDHNVNISQYTFLDEETIHIYSTYLPADSGIRLIHGMYPKGGEFISNKQTTENPQSGYISSPPTQLDYKFYSIDQINNVGLRGDFYMASSDLELARALEKILYPLGDVQIAPVQVNLAYFVNVSLLLLVFFTFIIYIITVLFYVFSENKSIYLEQLWGYSSKEIFLRLLTPFFKPIACIIGVLVSVLAIFIIYYQQIHFVIVYLALFILAVLISLIVGAAISLMTLKMICQSGLSSVDLKEKLPFKNYAMASVIIKFVVTFVFLMINVFSIHTLLNLNKQLKTTEYWEVTKDIYQVTAKYSDTSNDLVKERARNNCLSDFYNALNEEKSAILIEAQNFSNMSTDVNHPKYLYELNTNDNLSASISTGGRNITINQNYLDFNPIISVNGNNAKEEIKYDRDTLILLVPEKLQQYEEKIQENFRELFYFQRVEIANMYNKEAGQALDTTSIDDLHVHIIYVKNNQEYFPFYTDLGDLDNNNMVVDPIAIIYHPTVDTSFIAAYVTSSLYFVDTHKGEAYTSLKEILVGTDALQYIPSVISVYQEKGKEISALKQKIVQQITALILMLIISICCIIVFAWCYYIPNAKTMYLRLLFGYSHWYRNKKMYLTVLITNMIAGIAVYMAFLSIISVYAIVVLLLFDIFITFFMEKMLQEKYKSAILKGDSL</sequence>
<name>A0A366HZ97_9FIRM</name>